<dbReference type="PANTHER" id="PTHR36061:SF3">
    <property type="entry name" value="OS04G0692200 PROTEIN"/>
    <property type="match status" value="1"/>
</dbReference>
<dbReference type="STRING" id="388467.A19Y_2695"/>
<dbReference type="GeneID" id="77288843"/>
<evidence type="ECO:0000313" key="1">
    <source>
        <dbReference type="EMBL" id="KEI67581.1"/>
    </source>
</evidence>
<organism evidence="1 2">
    <name type="scientific">Planktothrix agardhii (strain NIVA-CYA 126/8)</name>
    <dbReference type="NCBI Taxonomy" id="388467"/>
    <lineage>
        <taxon>Bacteria</taxon>
        <taxon>Bacillati</taxon>
        <taxon>Cyanobacteriota</taxon>
        <taxon>Cyanophyceae</taxon>
        <taxon>Oscillatoriophycideae</taxon>
        <taxon>Oscillatoriales</taxon>
        <taxon>Microcoleaceae</taxon>
        <taxon>Planktothrix</taxon>
    </lineage>
</organism>
<dbReference type="InterPro" id="IPR009711">
    <property type="entry name" value="UPF0473"/>
</dbReference>
<name>A0A073CHH2_PLAA1</name>
<dbReference type="Proteomes" id="UP000027395">
    <property type="component" value="Chromosome"/>
</dbReference>
<dbReference type="AlphaFoldDB" id="A0A073CHH2"/>
<sequence>MMFPPKFSEGNGRSEEEQVTVTLTDEQGRSLVCVLQSSIELEGQDYGLLLPVDSPIEILTWNDDEDDDESAVPVESEEEIDSIFKTAKAVLAEHNLDLKRTGITLTAAGELPDFPDDGDSNLDLDSAEPDEQEYEELLWLASFYHEEQEYGIYTPADPFFILAKTNEGGEYKQLSPEEFKRLEPLLPLIEDQLFDALD</sequence>
<dbReference type="EMBL" id="CM002803">
    <property type="protein sequence ID" value="KEI67581.1"/>
    <property type="molecule type" value="Genomic_DNA"/>
</dbReference>
<dbReference type="PANTHER" id="PTHR36061">
    <property type="match status" value="1"/>
</dbReference>
<dbReference type="Pfam" id="PF12527">
    <property type="entry name" value="DUF3727"/>
    <property type="match status" value="1"/>
</dbReference>
<reference evidence="1 2" key="1">
    <citation type="journal article" date="2014" name="Appl. Environ. Microbiol.">
        <title>Elucidation of insertion elements encoded on plasmids and in vitro construction of shuttle vectors from the toxic cyanobacterium Planktothrix.</title>
        <authorList>
            <person name="Christiansen G."/>
            <person name="Goesmann A."/>
            <person name="Kurmayer R."/>
        </authorList>
    </citation>
    <scope>NUCLEOTIDE SEQUENCE [LARGE SCALE GENOMIC DNA]</scope>
    <source>
        <strain evidence="1 2">NIVA-CYA 126/8</strain>
    </source>
</reference>
<evidence type="ECO:0008006" key="3">
    <source>
        <dbReference type="Google" id="ProtNLM"/>
    </source>
</evidence>
<dbReference type="InterPro" id="IPR022203">
    <property type="entry name" value="DUF3727"/>
</dbReference>
<protein>
    <recommendedName>
        <fullName evidence="3">DUF3727 domain-containing protein</fullName>
    </recommendedName>
</protein>
<proteinExistence type="predicted"/>
<evidence type="ECO:0000313" key="2">
    <source>
        <dbReference type="Proteomes" id="UP000027395"/>
    </source>
</evidence>
<keyword evidence="2" id="KW-1185">Reference proteome</keyword>
<dbReference type="PATRIC" id="fig|388467.6.peg.2645"/>
<dbReference type="HOGENOM" id="CLU_111088_0_0_3"/>
<dbReference type="Pfam" id="PF06949">
    <property type="entry name" value="DUF1292"/>
    <property type="match status" value="1"/>
</dbReference>
<dbReference type="RefSeq" id="WP_081846388.1">
    <property type="nucleotide sequence ID" value="NZ_CM002803.1"/>
</dbReference>
<accession>A0A073CHH2</accession>
<dbReference type="eggNOG" id="ENOG5031WDP">
    <property type="taxonomic scope" value="Bacteria"/>
</dbReference>
<gene>
    <name evidence="1" type="ORF">A19Y_2695</name>
</gene>